<dbReference type="PANTHER" id="PTHR13192:SF3">
    <property type="entry name" value="COBALAMIN TRAFFICKING PROTEIN CBLD"/>
    <property type="match status" value="1"/>
</dbReference>
<dbReference type="AlphaFoldDB" id="A0A0W8DHN3"/>
<proteinExistence type="predicted"/>
<dbReference type="PANTHER" id="PTHR13192">
    <property type="entry name" value="MY011 PROTEIN"/>
    <property type="match status" value="1"/>
</dbReference>
<feature type="repeat" description="ANK" evidence="1">
    <location>
        <begin position="222"/>
        <end position="254"/>
    </location>
</feature>
<dbReference type="Pfam" id="PF10229">
    <property type="entry name" value="MMADHC"/>
    <property type="match status" value="1"/>
</dbReference>
<reference evidence="3 4" key="1">
    <citation type="submission" date="2015-11" db="EMBL/GenBank/DDBJ databases">
        <title>Genomes and virulence difference between two physiological races of Phytophthora nicotianae.</title>
        <authorList>
            <person name="Liu H."/>
            <person name="Ma X."/>
            <person name="Yu H."/>
            <person name="Fang D."/>
            <person name="Li Y."/>
            <person name="Wang X."/>
            <person name="Wang W."/>
            <person name="Dong Y."/>
            <person name="Xiao B."/>
        </authorList>
    </citation>
    <scope>NUCLEOTIDE SEQUENCE [LARGE SCALE GENOMIC DNA]</scope>
    <source>
        <strain evidence="4">race 1</strain>
    </source>
</reference>
<dbReference type="PROSITE" id="PS50297">
    <property type="entry name" value="ANK_REP_REGION"/>
    <property type="match status" value="1"/>
</dbReference>
<evidence type="ECO:0000313" key="3">
    <source>
        <dbReference type="EMBL" id="KUF95708.1"/>
    </source>
</evidence>
<comment type="caution">
    <text evidence="3">The sequence shown here is derived from an EMBL/GenBank/DDBJ whole genome shotgun (WGS) entry which is preliminary data.</text>
</comment>
<dbReference type="Pfam" id="PF12796">
    <property type="entry name" value="Ank_2"/>
    <property type="match status" value="1"/>
</dbReference>
<dbReference type="EMBL" id="LNFP01000209">
    <property type="protein sequence ID" value="KUF95708.1"/>
    <property type="molecule type" value="Genomic_DNA"/>
</dbReference>
<evidence type="ECO:0000256" key="1">
    <source>
        <dbReference type="PROSITE-ProRule" id="PRU00023"/>
    </source>
</evidence>
<accession>A0A0W8DHN3</accession>
<dbReference type="Gene3D" id="1.25.40.20">
    <property type="entry name" value="Ankyrin repeat-containing domain"/>
    <property type="match status" value="1"/>
</dbReference>
<dbReference type="GO" id="GO:0009235">
    <property type="term" value="P:cobalamin metabolic process"/>
    <property type="evidence" value="ECO:0007669"/>
    <property type="project" value="InterPro"/>
</dbReference>
<evidence type="ECO:0000313" key="4">
    <source>
        <dbReference type="Proteomes" id="UP000054636"/>
    </source>
</evidence>
<dbReference type="PROSITE" id="PS50088">
    <property type="entry name" value="ANK_REPEAT"/>
    <property type="match status" value="1"/>
</dbReference>
<dbReference type="SUPFAM" id="SSF48403">
    <property type="entry name" value="Ankyrin repeat"/>
    <property type="match status" value="1"/>
</dbReference>
<dbReference type="InterPro" id="IPR036770">
    <property type="entry name" value="Ankyrin_rpt-contain_sf"/>
</dbReference>
<feature type="region of interest" description="Disordered" evidence="2">
    <location>
        <begin position="159"/>
        <end position="181"/>
    </location>
</feature>
<evidence type="ECO:0000256" key="2">
    <source>
        <dbReference type="SAM" id="MobiDB-lite"/>
    </source>
</evidence>
<dbReference type="Proteomes" id="UP000054636">
    <property type="component" value="Unassembled WGS sequence"/>
</dbReference>
<keyword evidence="1" id="KW-0040">ANK repeat</keyword>
<dbReference type="SMART" id="SM00248">
    <property type="entry name" value="ANK"/>
    <property type="match status" value="2"/>
</dbReference>
<organism evidence="3 4">
    <name type="scientific">Phytophthora nicotianae</name>
    <name type="common">Potato buckeye rot agent</name>
    <name type="synonym">Phytophthora parasitica</name>
    <dbReference type="NCBI Taxonomy" id="4792"/>
    <lineage>
        <taxon>Eukaryota</taxon>
        <taxon>Sar</taxon>
        <taxon>Stramenopiles</taxon>
        <taxon>Oomycota</taxon>
        <taxon>Peronosporomycetes</taxon>
        <taxon>Peronosporales</taxon>
        <taxon>Peronosporaceae</taxon>
        <taxon>Phytophthora</taxon>
    </lineage>
</organism>
<sequence length="320" mass="36271">MVEMELEPTSTTLTHRAVRGWLEPLLHPTELREGFQVSVHACPRLLMRELKHVFPTQFQRSKNDADVLAVLTCQKSLMDLSEFGVDADKEKDRLLETFMAFAQQVANALIAKKYWADFIDPRFDSFAMLSRFGFGQEAIAASGSDAEIAAFLEKEAEEANAKKKKDNKQKKQTDEDPKLDHNGYIAQRLRLNNQNPNGKDGAEGVVRTLLHEETTIDDPDKNGMTPLMLACGEDHAGVAKLLLRKKAFIDETDSWYAYNPLMPKNDGWSALHYAAEVLVQYDINLKARTESTNETALEMAERLRSHLVAILLYEVTYRTH</sequence>
<feature type="compositionally biased region" description="Basic and acidic residues" evidence="2">
    <location>
        <begin position="169"/>
        <end position="181"/>
    </location>
</feature>
<dbReference type="InterPro" id="IPR002110">
    <property type="entry name" value="Ankyrin_rpt"/>
</dbReference>
<dbReference type="InterPro" id="IPR019362">
    <property type="entry name" value="MMADHC"/>
</dbReference>
<gene>
    <name evidence="3" type="ORF">AM588_10006426</name>
</gene>
<protein>
    <submittedName>
        <fullName evidence="3">Uncharacterized protein</fullName>
    </submittedName>
</protein>
<name>A0A0W8DHN3_PHYNI</name>